<dbReference type="SMART" id="SM00564">
    <property type="entry name" value="PQQ"/>
    <property type="match status" value="5"/>
</dbReference>
<dbReference type="Pfam" id="PF13360">
    <property type="entry name" value="PQQ_2"/>
    <property type="match status" value="1"/>
</dbReference>
<dbReference type="SUPFAM" id="SSF50998">
    <property type="entry name" value="Quinoprotein alcohol dehydrogenase-like"/>
    <property type="match status" value="1"/>
</dbReference>
<dbReference type="AlphaFoldDB" id="T0ZRK1"/>
<name>T0ZRK1_9ZZZZ</name>
<dbReference type="EMBL" id="AUZY01012159">
    <property type="protein sequence ID" value="EQD31364.1"/>
    <property type="molecule type" value="Genomic_DNA"/>
</dbReference>
<gene>
    <name evidence="2" type="ORF">B1B_18182</name>
</gene>
<protein>
    <submittedName>
        <fullName evidence="2">Pyrrolo-quinoline quinone</fullName>
    </submittedName>
</protein>
<reference evidence="2" key="2">
    <citation type="journal article" date="2014" name="ISME J.">
        <title>Microbial stratification in low pH oxic and suboxic macroscopic growths along an acid mine drainage.</title>
        <authorList>
            <person name="Mendez-Garcia C."/>
            <person name="Mesa V."/>
            <person name="Sprenger R.R."/>
            <person name="Richter M."/>
            <person name="Diez M.S."/>
            <person name="Solano J."/>
            <person name="Bargiela R."/>
            <person name="Golyshina O.V."/>
            <person name="Manteca A."/>
            <person name="Ramos J.L."/>
            <person name="Gallego J.R."/>
            <person name="Llorente I."/>
            <person name="Martins Dos Santos V.A."/>
            <person name="Jensen O.N."/>
            <person name="Pelaez A.I."/>
            <person name="Sanchez J."/>
            <person name="Ferrer M."/>
        </authorList>
    </citation>
    <scope>NUCLEOTIDE SEQUENCE</scope>
</reference>
<accession>T0ZRK1</accession>
<dbReference type="InterPro" id="IPR011047">
    <property type="entry name" value="Quinoprotein_ADH-like_sf"/>
</dbReference>
<dbReference type="Gene3D" id="2.130.10.10">
    <property type="entry name" value="YVTN repeat-like/Quinoprotein amine dehydrogenase"/>
    <property type="match status" value="1"/>
</dbReference>
<dbReference type="PANTHER" id="PTHR34512:SF30">
    <property type="entry name" value="OUTER MEMBRANE PROTEIN ASSEMBLY FACTOR BAMB"/>
    <property type="match status" value="1"/>
</dbReference>
<comment type="caution">
    <text evidence="2">The sequence shown here is derived from an EMBL/GenBank/DDBJ whole genome shotgun (WGS) entry which is preliminary data.</text>
</comment>
<dbReference type="InterPro" id="IPR015943">
    <property type="entry name" value="WD40/YVTN_repeat-like_dom_sf"/>
</dbReference>
<evidence type="ECO:0000259" key="1">
    <source>
        <dbReference type="Pfam" id="PF13360"/>
    </source>
</evidence>
<feature type="domain" description="Pyrrolo-quinoline quinone repeat" evidence="1">
    <location>
        <begin position="2"/>
        <end position="203"/>
    </location>
</feature>
<proteinExistence type="predicted"/>
<organism evidence="2">
    <name type="scientific">mine drainage metagenome</name>
    <dbReference type="NCBI Taxonomy" id="410659"/>
    <lineage>
        <taxon>unclassified sequences</taxon>
        <taxon>metagenomes</taxon>
        <taxon>ecological metagenomes</taxon>
    </lineage>
</organism>
<sequence>MGDGRLFVTTRRAVLVALDETDGQVAWRARLPTFALTPPVVSGGRVIVETADGHLIAFRAATGQRLWTVAESMPHLILRGNAPLRISHDRVYAGLNSGQVVALSLRSGRTVWQVTVAHPTGHSRVARMVDIVGSMALVHHHLFAVSDHGRLVCLSTRTGTRVWSRRVASLAGLSAGAENIYVTDAASIVRVYDRVTGLPIWTNPDFKGRRLTAPTPFGPAVVTGDLRGWIEFLSRANGHLLARVRPGSSGIQTPPIVQSGRLFVLTSGGTLAAYRLPKG</sequence>
<reference evidence="2" key="1">
    <citation type="submission" date="2013-08" db="EMBL/GenBank/DDBJ databases">
        <authorList>
            <person name="Mendez C."/>
            <person name="Richter M."/>
            <person name="Ferrer M."/>
            <person name="Sanchez J."/>
        </authorList>
    </citation>
    <scope>NUCLEOTIDE SEQUENCE</scope>
</reference>
<dbReference type="InterPro" id="IPR002372">
    <property type="entry name" value="PQQ_rpt_dom"/>
</dbReference>
<dbReference type="PANTHER" id="PTHR34512">
    <property type="entry name" value="CELL SURFACE PROTEIN"/>
    <property type="match status" value="1"/>
</dbReference>
<evidence type="ECO:0000313" key="2">
    <source>
        <dbReference type="EMBL" id="EQD31364.1"/>
    </source>
</evidence>
<dbReference type="InterPro" id="IPR018391">
    <property type="entry name" value="PQQ_b-propeller_rpt"/>
</dbReference>